<accession>A0A4U6XVL4</accession>
<proteinExistence type="predicted"/>
<keyword evidence="3" id="KW-1185">Reference proteome</keyword>
<dbReference type="EMBL" id="PJEX01000003">
    <property type="protein sequence ID" value="TKW60014.1"/>
    <property type="molecule type" value="Genomic_DNA"/>
</dbReference>
<gene>
    <name evidence="2" type="ORF">CTA1_9952</name>
</gene>
<feature type="region of interest" description="Disordered" evidence="1">
    <location>
        <begin position="71"/>
        <end position="124"/>
    </location>
</feature>
<dbReference type="AlphaFoldDB" id="A0A4U6XVL4"/>
<reference evidence="2 3" key="1">
    <citation type="journal article" date="2019" name="PLoS ONE">
        <title>Comparative genome analysis indicates high evolutionary potential of pathogenicity genes in Colletotrichum tanaceti.</title>
        <authorList>
            <person name="Lelwala R.V."/>
            <person name="Korhonen P.K."/>
            <person name="Young N.D."/>
            <person name="Scott J.B."/>
            <person name="Ades P.A."/>
            <person name="Gasser R.B."/>
            <person name="Taylor P.W.J."/>
        </authorList>
    </citation>
    <scope>NUCLEOTIDE SEQUENCE [LARGE SCALE GENOMIC DNA]</scope>
    <source>
        <strain evidence="2">BRIP57314</strain>
    </source>
</reference>
<organism evidence="2 3">
    <name type="scientific">Colletotrichum tanaceti</name>
    <dbReference type="NCBI Taxonomy" id="1306861"/>
    <lineage>
        <taxon>Eukaryota</taxon>
        <taxon>Fungi</taxon>
        <taxon>Dikarya</taxon>
        <taxon>Ascomycota</taxon>
        <taxon>Pezizomycotina</taxon>
        <taxon>Sordariomycetes</taxon>
        <taxon>Hypocreomycetidae</taxon>
        <taxon>Glomerellales</taxon>
        <taxon>Glomerellaceae</taxon>
        <taxon>Colletotrichum</taxon>
        <taxon>Colletotrichum destructivum species complex</taxon>
    </lineage>
</organism>
<evidence type="ECO:0000313" key="2">
    <source>
        <dbReference type="EMBL" id="TKW60014.1"/>
    </source>
</evidence>
<evidence type="ECO:0000313" key="3">
    <source>
        <dbReference type="Proteomes" id="UP000310108"/>
    </source>
</evidence>
<sequence>MPKNAVSGDKKVPKIFWIMVGGNSLSPPPTWNRFVSRIDEHNKLEREAKAEKEEFKAAKKQAKEELEAMKKANNETFRGGLAAWRQRKRETKTNSDEEYGAGTGREARRPEENNAGNDGTEANG</sequence>
<comment type="caution">
    <text evidence="2">The sequence shown here is derived from an EMBL/GenBank/DDBJ whole genome shotgun (WGS) entry which is preliminary data.</text>
</comment>
<evidence type="ECO:0000256" key="1">
    <source>
        <dbReference type="SAM" id="MobiDB-lite"/>
    </source>
</evidence>
<name>A0A4U6XVL4_9PEZI</name>
<feature type="compositionally biased region" description="Polar residues" evidence="1">
    <location>
        <begin position="114"/>
        <end position="124"/>
    </location>
</feature>
<protein>
    <submittedName>
        <fullName evidence="2">Uncharacterized protein</fullName>
    </submittedName>
</protein>
<dbReference type="Proteomes" id="UP000310108">
    <property type="component" value="Unassembled WGS sequence"/>
</dbReference>